<dbReference type="EMBL" id="LWAE01000001">
    <property type="protein sequence ID" value="KZL94154.1"/>
    <property type="molecule type" value="Genomic_DNA"/>
</dbReference>
<proteinExistence type="predicted"/>
<dbReference type="InterPro" id="IPR009875">
    <property type="entry name" value="PilZ_domain"/>
</dbReference>
<keyword evidence="4" id="KW-1185">Reference proteome</keyword>
<reference evidence="3 4" key="1">
    <citation type="submission" date="2016-04" db="EMBL/GenBank/DDBJ databases">
        <title>Genome sequence of Clostridium magnum DSM 2767.</title>
        <authorList>
            <person name="Poehlein A."/>
            <person name="Uhlig R."/>
            <person name="Fischer R."/>
            <person name="Bahl H."/>
            <person name="Daniel R."/>
        </authorList>
    </citation>
    <scope>NUCLEOTIDE SEQUENCE [LARGE SCALE GENOMIC DNA]</scope>
    <source>
        <strain evidence="3 4">DSM 2767</strain>
    </source>
</reference>
<dbReference type="Pfam" id="PF12945">
    <property type="entry name" value="PilZNR"/>
    <property type="match status" value="1"/>
</dbReference>
<dbReference type="OrthoDB" id="3493at2"/>
<dbReference type="InterPro" id="IPR009926">
    <property type="entry name" value="T3SS_YcgR_PilZN"/>
</dbReference>
<gene>
    <name evidence="3" type="primary">ycgR</name>
    <name evidence="3" type="ORF">CLMAG_12070</name>
</gene>
<keyword evidence="3" id="KW-0969">Cilium</keyword>
<comment type="caution">
    <text evidence="3">The sequence shown here is derived from an EMBL/GenBank/DDBJ whole genome shotgun (WGS) entry which is preliminary data.</text>
</comment>
<evidence type="ECO:0000259" key="1">
    <source>
        <dbReference type="Pfam" id="PF07238"/>
    </source>
</evidence>
<protein>
    <submittedName>
        <fullName evidence="3">Flagellar brake protein YcgR</fullName>
    </submittedName>
</protein>
<evidence type="ECO:0000313" key="4">
    <source>
        <dbReference type="Proteomes" id="UP000076603"/>
    </source>
</evidence>
<dbReference type="SUPFAM" id="SSF141371">
    <property type="entry name" value="PilZ domain-like"/>
    <property type="match status" value="1"/>
</dbReference>
<name>A0A162UPP3_9CLOT</name>
<dbReference type="GO" id="GO:0035438">
    <property type="term" value="F:cyclic-di-GMP binding"/>
    <property type="evidence" value="ECO:0007669"/>
    <property type="project" value="InterPro"/>
</dbReference>
<organism evidence="3 4">
    <name type="scientific">Clostridium magnum DSM 2767</name>
    <dbReference type="NCBI Taxonomy" id="1121326"/>
    <lineage>
        <taxon>Bacteria</taxon>
        <taxon>Bacillati</taxon>
        <taxon>Bacillota</taxon>
        <taxon>Clostridia</taxon>
        <taxon>Eubacteriales</taxon>
        <taxon>Clostridiaceae</taxon>
        <taxon>Clostridium</taxon>
    </lineage>
</organism>
<accession>A0A162UPP3</accession>
<dbReference type="STRING" id="1121326.CLMAG_12070"/>
<dbReference type="Pfam" id="PF07238">
    <property type="entry name" value="PilZ"/>
    <property type="match status" value="1"/>
</dbReference>
<dbReference type="Gene3D" id="2.40.10.220">
    <property type="entry name" value="predicted glycosyltransferase like domains"/>
    <property type="match status" value="1"/>
</dbReference>
<dbReference type="PATRIC" id="fig|1121326.3.peg.1174"/>
<evidence type="ECO:0000313" key="3">
    <source>
        <dbReference type="EMBL" id="KZL94154.1"/>
    </source>
</evidence>
<dbReference type="Proteomes" id="UP000076603">
    <property type="component" value="Unassembled WGS sequence"/>
</dbReference>
<sequence>MSVKVEFLINSKLEIEYNDDSYKSNIQDITDEYLGISIPVSDGKYLPLARGEKVTAVYYYGKDIFRFDTVVIGRKVEKILIIMLKKPEKVTMVQRRNFARVPLMINVYCALICNEKNIYTIGDNQIEFFDAYSLDISGGGMRVAIDRKYENKIQRGNMLMVTIPLGNENVTIQGKIVRVENDRKNPKIICGLNFIDLDRKVRETIIKMVFNTMRDQMKKGAREE</sequence>
<keyword evidence="3" id="KW-0966">Cell projection</keyword>
<feature type="domain" description="Type III secretion system flagellar brake protein YcgR PilZN" evidence="2">
    <location>
        <begin position="9"/>
        <end position="87"/>
    </location>
</feature>
<dbReference type="AlphaFoldDB" id="A0A162UPP3"/>
<dbReference type="RefSeq" id="WP_066619227.1">
    <property type="nucleotide sequence ID" value="NZ_FQXL01000009.1"/>
</dbReference>
<feature type="domain" description="PilZ" evidence="1">
    <location>
        <begin position="94"/>
        <end position="210"/>
    </location>
</feature>
<evidence type="ECO:0000259" key="2">
    <source>
        <dbReference type="Pfam" id="PF12945"/>
    </source>
</evidence>
<keyword evidence="3" id="KW-0282">Flagellum</keyword>